<keyword evidence="3" id="KW-0521">NADP</keyword>
<keyword evidence="2" id="KW-0028">Amino-acid biosynthesis</keyword>
<comment type="caution">
    <text evidence="14">The sequence shown here is derived from an EMBL/GenBank/DDBJ whole genome shotgun (WGS) entry which is preliminary data.</text>
</comment>
<proteinExistence type="inferred from homology"/>
<dbReference type="EMBL" id="JADHQC010000001">
    <property type="protein sequence ID" value="MBL6811359.1"/>
    <property type="molecule type" value="Genomic_DNA"/>
</dbReference>
<evidence type="ECO:0000256" key="1">
    <source>
        <dbReference type="ARBA" id="ARBA00006642"/>
    </source>
</evidence>
<dbReference type="InterPro" id="IPR036291">
    <property type="entry name" value="NAD(P)-bd_dom_sf"/>
</dbReference>
<keyword evidence="5" id="KW-0560">Oxidoreductase</keyword>
<comment type="pathway">
    <text evidence="8">Amino-acid biosynthesis; L-lysine biosynthesis via DAP pathway; (S)-tetrahydrodipicolinate from L-aspartate: step 4/4.</text>
</comment>
<evidence type="ECO:0000256" key="11">
    <source>
        <dbReference type="ARBA" id="ARBA00049396"/>
    </source>
</evidence>
<accession>A0A937HVW7</accession>
<dbReference type="PANTHER" id="PTHR20836">
    <property type="entry name" value="DIHYDRODIPICOLINATE REDUCTASE"/>
    <property type="match status" value="1"/>
</dbReference>
<evidence type="ECO:0000256" key="9">
    <source>
        <dbReference type="ARBA" id="ARBA00038983"/>
    </source>
</evidence>
<evidence type="ECO:0000256" key="10">
    <source>
        <dbReference type="ARBA" id="ARBA00049080"/>
    </source>
</evidence>
<keyword evidence="6" id="KW-0520">NAD</keyword>
<dbReference type="Gene3D" id="3.40.50.720">
    <property type="entry name" value="NAD(P)-binding Rossmann-like Domain"/>
    <property type="match status" value="1"/>
</dbReference>
<dbReference type="PIRSF" id="PIRSF000161">
    <property type="entry name" value="DHPR"/>
    <property type="match status" value="1"/>
</dbReference>
<evidence type="ECO:0000256" key="6">
    <source>
        <dbReference type="ARBA" id="ARBA00023027"/>
    </source>
</evidence>
<protein>
    <recommendedName>
        <fullName evidence="9">4-hydroxy-tetrahydrodipicolinate reductase</fullName>
        <ecNumber evidence="9">1.17.1.8</ecNumber>
    </recommendedName>
</protein>
<evidence type="ECO:0000313" key="14">
    <source>
        <dbReference type="EMBL" id="MBL6811359.1"/>
    </source>
</evidence>
<evidence type="ECO:0000259" key="12">
    <source>
        <dbReference type="Pfam" id="PF01113"/>
    </source>
</evidence>
<evidence type="ECO:0000259" key="13">
    <source>
        <dbReference type="Pfam" id="PF05173"/>
    </source>
</evidence>
<evidence type="ECO:0000256" key="2">
    <source>
        <dbReference type="ARBA" id="ARBA00022605"/>
    </source>
</evidence>
<evidence type="ECO:0000256" key="3">
    <source>
        <dbReference type="ARBA" id="ARBA00022857"/>
    </source>
</evidence>
<name>A0A937HVW7_9GAMM</name>
<dbReference type="CDD" id="cd02274">
    <property type="entry name" value="DHDPR_N"/>
    <property type="match status" value="1"/>
</dbReference>
<dbReference type="Gene3D" id="3.30.360.10">
    <property type="entry name" value="Dihydrodipicolinate Reductase, domain 2"/>
    <property type="match status" value="1"/>
</dbReference>
<feature type="domain" description="Dihydrodipicolinate reductase C-terminal" evidence="13">
    <location>
        <begin position="145"/>
        <end position="249"/>
    </location>
</feature>
<dbReference type="EC" id="1.17.1.8" evidence="9"/>
<keyword evidence="7" id="KW-0457">Lysine biosynthesis</keyword>
<dbReference type="GO" id="GO:0008839">
    <property type="term" value="F:4-hydroxy-tetrahydrodipicolinate reductase"/>
    <property type="evidence" value="ECO:0007669"/>
    <property type="project" value="UniProtKB-EC"/>
</dbReference>
<dbReference type="GO" id="GO:0019877">
    <property type="term" value="P:diaminopimelate biosynthetic process"/>
    <property type="evidence" value="ECO:0007669"/>
    <property type="project" value="UniProtKB-KW"/>
</dbReference>
<comment type="catalytic activity">
    <reaction evidence="11">
        <text>(S)-2,3,4,5-tetrahydrodipicolinate + NAD(+) + H2O = (2S,4S)-4-hydroxy-2,3,4,5-tetrahydrodipicolinate + NADH + H(+)</text>
        <dbReference type="Rhea" id="RHEA:35323"/>
        <dbReference type="ChEBI" id="CHEBI:15377"/>
        <dbReference type="ChEBI" id="CHEBI:15378"/>
        <dbReference type="ChEBI" id="CHEBI:16845"/>
        <dbReference type="ChEBI" id="CHEBI:57540"/>
        <dbReference type="ChEBI" id="CHEBI:57945"/>
        <dbReference type="ChEBI" id="CHEBI:67139"/>
        <dbReference type="EC" id="1.17.1.8"/>
    </reaction>
</comment>
<evidence type="ECO:0000256" key="8">
    <source>
        <dbReference type="ARBA" id="ARBA00037922"/>
    </source>
</evidence>
<feature type="domain" description="Dihydrodipicolinate reductase N-terminal" evidence="12">
    <location>
        <begin position="8"/>
        <end position="119"/>
    </location>
</feature>
<dbReference type="Pfam" id="PF05173">
    <property type="entry name" value="DapB_C"/>
    <property type="match status" value="1"/>
</dbReference>
<dbReference type="GO" id="GO:0009089">
    <property type="term" value="P:lysine biosynthetic process via diaminopimelate"/>
    <property type="evidence" value="ECO:0007669"/>
    <property type="project" value="InterPro"/>
</dbReference>
<comment type="catalytic activity">
    <reaction evidence="10">
        <text>(S)-2,3,4,5-tetrahydrodipicolinate + NADP(+) + H2O = (2S,4S)-4-hydroxy-2,3,4,5-tetrahydrodipicolinate + NADPH + H(+)</text>
        <dbReference type="Rhea" id="RHEA:35331"/>
        <dbReference type="ChEBI" id="CHEBI:15377"/>
        <dbReference type="ChEBI" id="CHEBI:15378"/>
        <dbReference type="ChEBI" id="CHEBI:16845"/>
        <dbReference type="ChEBI" id="CHEBI:57783"/>
        <dbReference type="ChEBI" id="CHEBI:58349"/>
        <dbReference type="ChEBI" id="CHEBI:67139"/>
        <dbReference type="EC" id="1.17.1.8"/>
    </reaction>
</comment>
<reference evidence="14" key="1">
    <citation type="submission" date="2020-10" db="EMBL/GenBank/DDBJ databases">
        <title>Microbiome of the Black Sea water column analyzed by genome centric metagenomics.</title>
        <authorList>
            <person name="Cabello-Yeves P.J."/>
            <person name="Callieri C."/>
            <person name="Picazo A."/>
            <person name="Mehrshad M."/>
            <person name="Haro-Moreno J.M."/>
            <person name="Roda-Garcia J."/>
            <person name="Dzembekova N."/>
            <person name="Slabakova V."/>
            <person name="Slabakova N."/>
            <person name="Moncheva S."/>
            <person name="Rodriguez-Valera F."/>
        </authorList>
    </citation>
    <scope>NUCLEOTIDE SEQUENCE</scope>
    <source>
        <strain evidence="14">BS307-5m-G49</strain>
    </source>
</reference>
<comment type="similarity">
    <text evidence="1">Belongs to the DapB family.</text>
</comment>
<dbReference type="InterPro" id="IPR000846">
    <property type="entry name" value="DapB_N"/>
</dbReference>
<dbReference type="Pfam" id="PF01113">
    <property type="entry name" value="DapB_N"/>
    <property type="match status" value="1"/>
</dbReference>
<dbReference type="SUPFAM" id="SSF55347">
    <property type="entry name" value="Glyceraldehyde-3-phosphate dehydrogenase-like, C-terminal domain"/>
    <property type="match status" value="1"/>
</dbReference>
<evidence type="ECO:0000256" key="5">
    <source>
        <dbReference type="ARBA" id="ARBA00023002"/>
    </source>
</evidence>
<keyword evidence="4" id="KW-0220">Diaminopimelate biosynthesis</keyword>
<evidence type="ECO:0000256" key="7">
    <source>
        <dbReference type="ARBA" id="ARBA00023154"/>
    </source>
</evidence>
<organism evidence="14 15">
    <name type="scientific">SAR86 cluster bacterium</name>
    <dbReference type="NCBI Taxonomy" id="2030880"/>
    <lineage>
        <taxon>Bacteria</taxon>
        <taxon>Pseudomonadati</taxon>
        <taxon>Pseudomonadota</taxon>
        <taxon>Gammaproteobacteria</taxon>
        <taxon>SAR86 cluster</taxon>
    </lineage>
</organism>
<sequence>MTNLQNDLILVGATGRLGSSILKTNSISYGICSSENPLQGKKIDNLSHPLLGSLLEIPKEKLKNPVVIDASYPENLSNVHEFCLSNKIPLLLASTGHSSEQINNLKSLSEDVAILHAPNLSRGIAFFKLKILKAIIDDINKNLINNSQTKVSIKIIETHHKKKKDAPSGTALDIKKFIEFHLNKDININIESLRDKSSVGRHEVIFGFDNEEILITHNALSRDIFGEGARLSHFLRQKKPGFYSVEDLLKEHN</sequence>
<dbReference type="PANTHER" id="PTHR20836:SF0">
    <property type="entry name" value="4-HYDROXY-TETRAHYDRODIPICOLINATE REDUCTASE 1, CHLOROPLASTIC-RELATED"/>
    <property type="match status" value="1"/>
</dbReference>
<evidence type="ECO:0000313" key="15">
    <source>
        <dbReference type="Proteomes" id="UP000744438"/>
    </source>
</evidence>
<dbReference type="GO" id="GO:0005829">
    <property type="term" value="C:cytosol"/>
    <property type="evidence" value="ECO:0007669"/>
    <property type="project" value="TreeGrafter"/>
</dbReference>
<dbReference type="InterPro" id="IPR023940">
    <property type="entry name" value="DHDPR_bac"/>
</dbReference>
<gene>
    <name evidence="14" type="ORF">ISQ63_00580</name>
</gene>
<dbReference type="Proteomes" id="UP000744438">
    <property type="component" value="Unassembled WGS sequence"/>
</dbReference>
<dbReference type="InterPro" id="IPR022663">
    <property type="entry name" value="DapB_C"/>
</dbReference>
<dbReference type="AlphaFoldDB" id="A0A937HVW7"/>
<evidence type="ECO:0000256" key="4">
    <source>
        <dbReference type="ARBA" id="ARBA00022915"/>
    </source>
</evidence>
<dbReference type="SUPFAM" id="SSF51735">
    <property type="entry name" value="NAD(P)-binding Rossmann-fold domains"/>
    <property type="match status" value="1"/>
</dbReference>